<dbReference type="PANTHER" id="PTHR38445:SF9">
    <property type="entry name" value="HTH-TYPE TRANSCRIPTIONAL REPRESSOR YTRA"/>
    <property type="match status" value="1"/>
</dbReference>
<protein>
    <submittedName>
        <fullName evidence="5">GntR family transcriptional regulator</fullName>
    </submittedName>
</protein>
<keyword evidence="2" id="KW-0238">DNA-binding</keyword>
<accession>A0AAU8JIT0</accession>
<organism evidence="5">
    <name type="scientific">Planktothricoides raciborskii GIHE-MW2</name>
    <dbReference type="NCBI Taxonomy" id="2792601"/>
    <lineage>
        <taxon>Bacteria</taxon>
        <taxon>Bacillati</taxon>
        <taxon>Cyanobacteriota</taxon>
        <taxon>Cyanophyceae</taxon>
        <taxon>Oscillatoriophycideae</taxon>
        <taxon>Oscillatoriales</taxon>
        <taxon>Oscillatoriaceae</taxon>
        <taxon>Planktothricoides</taxon>
    </lineage>
</organism>
<dbReference type="RefSeq" id="WP_054468264.1">
    <property type="nucleotide sequence ID" value="NZ_CP159837.1"/>
</dbReference>
<evidence type="ECO:0000259" key="4">
    <source>
        <dbReference type="PROSITE" id="PS50949"/>
    </source>
</evidence>
<dbReference type="EMBL" id="CP159837">
    <property type="protein sequence ID" value="XCM38422.1"/>
    <property type="molecule type" value="Genomic_DNA"/>
</dbReference>
<name>A0AAU8JIT0_9CYAN</name>
<dbReference type="Gene3D" id="1.10.10.10">
    <property type="entry name" value="Winged helix-like DNA-binding domain superfamily/Winged helix DNA-binding domain"/>
    <property type="match status" value="1"/>
</dbReference>
<evidence type="ECO:0000256" key="1">
    <source>
        <dbReference type="ARBA" id="ARBA00023015"/>
    </source>
</evidence>
<dbReference type="CDD" id="cd07377">
    <property type="entry name" value="WHTH_GntR"/>
    <property type="match status" value="1"/>
</dbReference>
<dbReference type="SMART" id="SM00345">
    <property type="entry name" value="HTH_GNTR"/>
    <property type="match status" value="1"/>
</dbReference>
<reference evidence="5" key="1">
    <citation type="submission" date="2024-07" db="EMBL/GenBank/DDBJ databases">
        <authorList>
            <person name="Kim Y.J."/>
            <person name="Jeong J.Y."/>
        </authorList>
    </citation>
    <scope>NUCLEOTIDE SEQUENCE</scope>
    <source>
        <strain evidence="5">GIHE-MW2</strain>
    </source>
</reference>
<dbReference type="SUPFAM" id="SSF46785">
    <property type="entry name" value="Winged helix' DNA-binding domain"/>
    <property type="match status" value="1"/>
</dbReference>
<evidence type="ECO:0000256" key="3">
    <source>
        <dbReference type="ARBA" id="ARBA00023163"/>
    </source>
</evidence>
<dbReference type="InterPro" id="IPR036390">
    <property type="entry name" value="WH_DNA-bd_sf"/>
</dbReference>
<feature type="domain" description="HTH gntR-type" evidence="4">
    <location>
        <begin position="12"/>
        <end position="80"/>
    </location>
</feature>
<dbReference type="InterPro" id="IPR000524">
    <property type="entry name" value="Tscrpt_reg_HTH_GntR"/>
</dbReference>
<dbReference type="PROSITE" id="PS50949">
    <property type="entry name" value="HTH_GNTR"/>
    <property type="match status" value="1"/>
</dbReference>
<dbReference type="InterPro" id="IPR036388">
    <property type="entry name" value="WH-like_DNA-bd_sf"/>
</dbReference>
<keyword evidence="1" id="KW-0805">Transcription regulation</keyword>
<evidence type="ECO:0000313" key="5">
    <source>
        <dbReference type="EMBL" id="XCM38422.1"/>
    </source>
</evidence>
<gene>
    <name evidence="5" type="ORF">ABWT76_001271</name>
</gene>
<dbReference type="Pfam" id="PF00392">
    <property type="entry name" value="GntR"/>
    <property type="match status" value="1"/>
</dbReference>
<dbReference type="PANTHER" id="PTHR38445">
    <property type="entry name" value="HTH-TYPE TRANSCRIPTIONAL REPRESSOR YTRA"/>
    <property type="match status" value="1"/>
</dbReference>
<dbReference type="AlphaFoldDB" id="A0AAU8JIT0"/>
<dbReference type="GO" id="GO:0003700">
    <property type="term" value="F:DNA-binding transcription factor activity"/>
    <property type="evidence" value="ECO:0007669"/>
    <property type="project" value="InterPro"/>
</dbReference>
<keyword evidence="3" id="KW-0804">Transcription</keyword>
<dbReference type="PRINTS" id="PR00035">
    <property type="entry name" value="HTHGNTR"/>
</dbReference>
<dbReference type="GO" id="GO:0003677">
    <property type="term" value="F:DNA binding"/>
    <property type="evidence" value="ECO:0007669"/>
    <property type="project" value="UniProtKB-KW"/>
</dbReference>
<sequence>MVDFHIQSDSEISASNQLFNQIRFAIASRQYSPGEKLPSTRALAMQTGLHRNTISKVYEQLEAIGLVESQAGSGIYVKAEGSPGQRPIKSYILEQHPQASEIVQKSVDKLIALGCTLNETRELFLGEIDWRLRCSARILVTAPSQDIGIGKWMRWELEEALATPVQLVALEELADVLAQAPSGTVVTTRYFIGKAEEIAKPKSVRVLPIDIYDHAKEEAIVKQLPKDSCLGLVSISPGWLRATEVIINSMRGDELLVITAQLEDAYKLNSIVRRARVIGCDPASLPSVKAAIAAAKEDLIRAPQVYCIDHYINPDSINRLKRELGLS</sequence>
<evidence type="ECO:0000256" key="2">
    <source>
        <dbReference type="ARBA" id="ARBA00023125"/>
    </source>
</evidence>
<proteinExistence type="predicted"/>